<dbReference type="AlphaFoldDB" id="A0A8S9SJ86"/>
<evidence type="ECO:0000313" key="3">
    <source>
        <dbReference type="EMBL" id="KAF3600125.1"/>
    </source>
</evidence>
<dbReference type="EMBL" id="QGKX02000004">
    <property type="protein sequence ID" value="KAF3600125.1"/>
    <property type="molecule type" value="Genomic_DNA"/>
</dbReference>
<dbReference type="PANTHER" id="PTHR48449:SF1">
    <property type="entry name" value="DUF1985 DOMAIN-CONTAINING PROTEIN"/>
    <property type="match status" value="1"/>
</dbReference>
<dbReference type="InterPro" id="IPR015410">
    <property type="entry name" value="DUF1985"/>
</dbReference>
<name>A0A8S9SJ86_BRACR</name>
<evidence type="ECO:0000256" key="1">
    <source>
        <dbReference type="SAM" id="MobiDB-lite"/>
    </source>
</evidence>
<accession>A0A8S9SJ86</accession>
<dbReference type="Pfam" id="PF09331">
    <property type="entry name" value="DUF1985"/>
    <property type="match status" value="1"/>
</dbReference>
<organism evidence="3 4">
    <name type="scientific">Brassica cretica</name>
    <name type="common">Mustard</name>
    <dbReference type="NCBI Taxonomy" id="69181"/>
    <lineage>
        <taxon>Eukaryota</taxon>
        <taxon>Viridiplantae</taxon>
        <taxon>Streptophyta</taxon>
        <taxon>Embryophyta</taxon>
        <taxon>Tracheophyta</taxon>
        <taxon>Spermatophyta</taxon>
        <taxon>Magnoliopsida</taxon>
        <taxon>eudicotyledons</taxon>
        <taxon>Gunneridae</taxon>
        <taxon>Pentapetalae</taxon>
        <taxon>rosids</taxon>
        <taxon>malvids</taxon>
        <taxon>Brassicales</taxon>
        <taxon>Brassicaceae</taxon>
        <taxon>Brassiceae</taxon>
        <taxon>Brassica</taxon>
    </lineage>
</organism>
<reference evidence="3" key="1">
    <citation type="submission" date="2019-12" db="EMBL/GenBank/DDBJ databases">
        <title>Genome sequencing and annotation of Brassica cretica.</title>
        <authorList>
            <person name="Studholme D.J."/>
            <person name="Sarris P."/>
        </authorList>
    </citation>
    <scope>NUCLEOTIDE SEQUENCE</scope>
    <source>
        <strain evidence="3">PFS-109/04</strain>
        <tissue evidence="3">Leaf</tissue>
    </source>
</reference>
<sequence>MQAAQGFQASRAVFKDEPDIDFEDWEDDKGFWSRVLKQNRKISLLSIRTEHLEVCNKWTYVDRVRLVYLCIIQGYLIAKDDRVSIPLEYIRLVMDFGKMRMFPWGLHAYDELIDSIRKATKDLHLKNSYVLDGFSIAFQIWVMEAIPDIGTMVGQKFNKNITKVRCRNWKGSGKVSYEDISSLESHFDKIWVMEAIPDIGTMVGQKFNKNITKVRCRNWKGSGKVSYEDISSLESHFDKGELFPFISASGNSNLIDSDQFFREDEKNDERVGRIVALINAKQDWSEFEWEVQALPRNVELFDSEEGVDVGDVTETSARTRQPQSSSAQRTYQTVLSDLPTL</sequence>
<dbReference type="Proteomes" id="UP000712600">
    <property type="component" value="Unassembled WGS sequence"/>
</dbReference>
<evidence type="ECO:0000313" key="4">
    <source>
        <dbReference type="Proteomes" id="UP000712600"/>
    </source>
</evidence>
<protein>
    <recommendedName>
        <fullName evidence="2">DUF1985 domain-containing protein</fullName>
    </recommendedName>
</protein>
<gene>
    <name evidence="3" type="ORF">F2Q69_00037291</name>
</gene>
<feature type="domain" description="DUF1985" evidence="2">
    <location>
        <begin position="26"/>
        <end position="114"/>
    </location>
</feature>
<feature type="region of interest" description="Disordered" evidence="1">
    <location>
        <begin position="313"/>
        <end position="332"/>
    </location>
</feature>
<dbReference type="PANTHER" id="PTHR48449">
    <property type="entry name" value="DUF1985 DOMAIN-CONTAINING PROTEIN"/>
    <property type="match status" value="1"/>
</dbReference>
<proteinExistence type="predicted"/>
<comment type="caution">
    <text evidence="3">The sequence shown here is derived from an EMBL/GenBank/DDBJ whole genome shotgun (WGS) entry which is preliminary data.</text>
</comment>
<evidence type="ECO:0000259" key="2">
    <source>
        <dbReference type="Pfam" id="PF09331"/>
    </source>
</evidence>